<feature type="compositionally biased region" description="Basic and acidic residues" evidence="1">
    <location>
        <begin position="59"/>
        <end position="69"/>
    </location>
</feature>
<dbReference type="AlphaFoldDB" id="A0A158IZ77"/>
<name>A0A158IZ77_9BURK</name>
<gene>
    <name evidence="3" type="ORF">AWB67_03061</name>
</gene>
<keyword evidence="2" id="KW-0732">Signal</keyword>
<feature type="region of interest" description="Disordered" evidence="1">
    <location>
        <begin position="24"/>
        <end position="94"/>
    </location>
</feature>
<keyword evidence="4" id="KW-1185">Reference proteome</keyword>
<reference evidence="3" key="1">
    <citation type="submission" date="2016-01" db="EMBL/GenBank/DDBJ databases">
        <authorList>
            <person name="Peeters C."/>
        </authorList>
    </citation>
    <scope>NUCLEOTIDE SEQUENCE [LARGE SCALE GENOMIC DNA]</scope>
    <source>
        <strain evidence="3">LMG 22937</strain>
    </source>
</reference>
<evidence type="ECO:0000313" key="4">
    <source>
        <dbReference type="Proteomes" id="UP000054925"/>
    </source>
</evidence>
<evidence type="ECO:0000256" key="1">
    <source>
        <dbReference type="SAM" id="MobiDB-lite"/>
    </source>
</evidence>
<sequence length="94" mass="9099">MQSTMKHAASALLLAALSAGALAQGMNSTDKGGDGRAAGVGGGAGAAGQAGTDPATLTRTEEQRVAKQKDKAKKGAPTIKPGSGTDTRYGAGSN</sequence>
<dbReference type="RefSeq" id="WP_087657059.1">
    <property type="nucleotide sequence ID" value="NZ_FCOL02000015.1"/>
</dbReference>
<feature type="compositionally biased region" description="Gly residues" evidence="1">
    <location>
        <begin position="35"/>
        <end position="48"/>
    </location>
</feature>
<feature type="signal peptide" evidence="2">
    <location>
        <begin position="1"/>
        <end position="23"/>
    </location>
</feature>
<proteinExistence type="predicted"/>
<organism evidence="3 4">
    <name type="scientific">Caballeronia terrestris</name>
    <dbReference type="NCBI Taxonomy" id="1226301"/>
    <lineage>
        <taxon>Bacteria</taxon>
        <taxon>Pseudomonadati</taxon>
        <taxon>Pseudomonadota</taxon>
        <taxon>Betaproteobacteria</taxon>
        <taxon>Burkholderiales</taxon>
        <taxon>Burkholderiaceae</taxon>
        <taxon>Caballeronia</taxon>
    </lineage>
</organism>
<evidence type="ECO:0000256" key="2">
    <source>
        <dbReference type="SAM" id="SignalP"/>
    </source>
</evidence>
<protein>
    <submittedName>
        <fullName evidence="3">Uncharacterized protein</fullName>
    </submittedName>
</protein>
<evidence type="ECO:0000313" key="3">
    <source>
        <dbReference type="EMBL" id="SAL61400.1"/>
    </source>
</evidence>
<feature type="chain" id="PRO_5011117566" evidence="2">
    <location>
        <begin position="24"/>
        <end position="94"/>
    </location>
</feature>
<dbReference type="EMBL" id="FCOL02000015">
    <property type="protein sequence ID" value="SAL61400.1"/>
    <property type="molecule type" value="Genomic_DNA"/>
</dbReference>
<accession>A0A158IZ77</accession>
<comment type="caution">
    <text evidence="3">The sequence shown here is derived from an EMBL/GenBank/DDBJ whole genome shotgun (WGS) entry which is preliminary data.</text>
</comment>
<dbReference type="Proteomes" id="UP000054925">
    <property type="component" value="Unassembled WGS sequence"/>
</dbReference>